<feature type="transmembrane region" description="Helical" evidence="2">
    <location>
        <begin position="39"/>
        <end position="58"/>
    </location>
</feature>
<comment type="caution">
    <text evidence="3">The sequence shown here is derived from an EMBL/GenBank/DDBJ whole genome shotgun (WGS) entry which is preliminary data.</text>
</comment>
<reference evidence="3" key="1">
    <citation type="submission" date="2022-08" db="EMBL/GenBank/DDBJ databases">
        <authorList>
            <consortium name="DOE Joint Genome Institute"/>
            <person name="Min B."/>
            <person name="Riley R."/>
            <person name="Sierra-Patev S."/>
            <person name="Naranjo-Ortiz M."/>
            <person name="Looney B."/>
            <person name="Konkel Z."/>
            <person name="Slot J.C."/>
            <person name="Sakamoto Y."/>
            <person name="Steenwyk J.L."/>
            <person name="Rokas A."/>
            <person name="Carro J."/>
            <person name="Camarero S."/>
            <person name="Ferreira P."/>
            <person name="Molpeceres G."/>
            <person name="Ruiz-Duenas F.J."/>
            <person name="Serrano A."/>
            <person name="Henrissat B."/>
            <person name="Drula E."/>
            <person name="Hughes K.W."/>
            <person name="Mata J.L."/>
            <person name="Ishikawa N.K."/>
            <person name="Vargas-Isla R."/>
            <person name="Ushijima S."/>
            <person name="Smith C.A."/>
            <person name="Ahrendt S."/>
            <person name="Andreopoulos W."/>
            <person name="He G."/>
            <person name="Labutti K."/>
            <person name="Lipzen A."/>
            <person name="Ng V."/>
            <person name="Sandor L."/>
            <person name="Barry K."/>
            <person name="Martinez A.T."/>
            <person name="Xiao Y."/>
            <person name="Gibbons J.G."/>
            <person name="Terashima K."/>
            <person name="Hibbett D.S."/>
            <person name="Grigoriev I.V."/>
        </authorList>
    </citation>
    <scope>NUCLEOTIDE SEQUENCE</scope>
    <source>
        <strain evidence="3">TFB9207</strain>
    </source>
</reference>
<keyword evidence="2" id="KW-1133">Transmembrane helix</keyword>
<keyword evidence="4" id="KW-1185">Reference proteome</keyword>
<dbReference type="EMBL" id="MU807667">
    <property type="protein sequence ID" value="KAJ3831229.1"/>
    <property type="molecule type" value="Genomic_DNA"/>
</dbReference>
<proteinExistence type="predicted"/>
<evidence type="ECO:0000313" key="3">
    <source>
        <dbReference type="EMBL" id="KAJ3831229.1"/>
    </source>
</evidence>
<dbReference type="Proteomes" id="UP001163846">
    <property type="component" value="Unassembled WGS sequence"/>
</dbReference>
<name>A0AA38NV83_9AGAR</name>
<feature type="transmembrane region" description="Helical" evidence="2">
    <location>
        <begin position="78"/>
        <end position="100"/>
    </location>
</feature>
<dbReference type="AlphaFoldDB" id="A0AA38NV83"/>
<protein>
    <submittedName>
        <fullName evidence="3">Uncharacterized protein</fullName>
    </submittedName>
</protein>
<gene>
    <name evidence="3" type="ORF">F5878DRAFT_667776</name>
</gene>
<keyword evidence="2" id="KW-0812">Transmembrane</keyword>
<evidence type="ECO:0000256" key="1">
    <source>
        <dbReference type="SAM" id="MobiDB-lite"/>
    </source>
</evidence>
<evidence type="ECO:0000256" key="2">
    <source>
        <dbReference type="SAM" id="Phobius"/>
    </source>
</evidence>
<evidence type="ECO:0000313" key="4">
    <source>
        <dbReference type="Proteomes" id="UP001163846"/>
    </source>
</evidence>
<sequence length="158" mass="17328">MAFVHRTSPGSGVKRPLDSTSSGKANRVSRAICLNWNGARVHVLVSGLAIHFLVAINLKRTLLRILYYYVISSDPDALNVELFFLDLVTISPAIDLIAHFETPPNICFSLPMSALILFAPSLLTVLVNLLYLSDAANAMEAVLWNLVSPSLMRPTFFG</sequence>
<organism evidence="3 4">
    <name type="scientific">Lentinula raphanica</name>
    <dbReference type="NCBI Taxonomy" id="153919"/>
    <lineage>
        <taxon>Eukaryota</taxon>
        <taxon>Fungi</taxon>
        <taxon>Dikarya</taxon>
        <taxon>Basidiomycota</taxon>
        <taxon>Agaricomycotina</taxon>
        <taxon>Agaricomycetes</taxon>
        <taxon>Agaricomycetidae</taxon>
        <taxon>Agaricales</taxon>
        <taxon>Marasmiineae</taxon>
        <taxon>Omphalotaceae</taxon>
        <taxon>Lentinula</taxon>
    </lineage>
</organism>
<keyword evidence="2" id="KW-0472">Membrane</keyword>
<feature type="region of interest" description="Disordered" evidence="1">
    <location>
        <begin position="1"/>
        <end position="23"/>
    </location>
</feature>
<feature type="transmembrane region" description="Helical" evidence="2">
    <location>
        <begin position="112"/>
        <end position="132"/>
    </location>
</feature>
<accession>A0AA38NV83</accession>